<comment type="caution">
    <text evidence="2">The sequence shown here is derived from an EMBL/GenBank/DDBJ whole genome shotgun (WGS) entry which is preliminary data.</text>
</comment>
<organism evidence="2 3">
    <name type="scientific">Sphaerisporangium album</name>
    <dbReference type="NCBI Taxonomy" id="509200"/>
    <lineage>
        <taxon>Bacteria</taxon>
        <taxon>Bacillati</taxon>
        <taxon>Actinomycetota</taxon>
        <taxon>Actinomycetes</taxon>
        <taxon>Streptosporangiales</taxon>
        <taxon>Streptosporangiaceae</taxon>
        <taxon>Sphaerisporangium</taxon>
    </lineage>
</organism>
<dbReference type="OrthoDB" id="3482502at2"/>
<reference evidence="2 3" key="1">
    <citation type="submission" date="2018-06" db="EMBL/GenBank/DDBJ databases">
        <title>Sphaerisporangium craniellae sp. nov., isolated from a marine sponge in the South China Sea.</title>
        <authorList>
            <person name="Li L."/>
        </authorList>
    </citation>
    <scope>NUCLEOTIDE SEQUENCE [LARGE SCALE GENOMIC DNA]</scope>
    <source>
        <strain evidence="2 3">CCTCC AA 208026</strain>
    </source>
</reference>
<feature type="domain" description="DUF397" evidence="1">
    <location>
        <begin position="8"/>
        <end position="61"/>
    </location>
</feature>
<keyword evidence="3" id="KW-1185">Reference proteome</keyword>
<proteinExistence type="predicted"/>
<sequence length="67" mass="7236">MDDLMKVKWVKSSYSTSSGGECLELAVLHGDGVAIRDSKRSNGPVLRVPATAWAAFRTSLKADELNV</sequence>
<dbReference type="RefSeq" id="WP_114027240.1">
    <property type="nucleotide sequence ID" value="NZ_QOIL01000002.1"/>
</dbReference>
<accession>A0A367FQD8</accession>
<dbReference type="InterPro" id="IPR007278">
    <property type="entry name" value="DUF397"/>
</dbReference>
<dbReference type="Pfam" id="PF04149">
    <property type="entry name" value="DUF397"/>
    <property type="match status" value="1"/>
</dbReference>
<evidence type="ECO:0000259" key="1">
    <source>
        <dbReference type="Pfam" id="PF04149"/>
    </source>
</evidence>
<dbReference type="EMBL" id="QOIL01000002">
    <property type="protein sequence ID" value="RCG32603.1"/>
    <property type="molecule type" value="Genomic_DNA"/>
</dbReference>
<evidence type="ECO:0000313" key="3">
    <source>
        <dbReference type="Proteomes" id="UP000253094"/>
    </source>
</evidence>
<dbReference type="AlphaFoldDB" id="A0A367FQD8"/>
<name>A0A367FQD8_9ACTN</name>
<gene>
    <name evidence="2" type="ORF">DQ384_03675</name>
</gene>
<evidence type="ECO:0000313" key="2">
    <source>
        <dbReference type="EMBL" id="RCG32603.1"/>
    </source>
</evidence>
<protein>
    <submittedName>
        <fullName evidence="2">DUF397 domain-containing protein</fullName>
    </submittedName>
</protein>
<dbReference type="Proteomes" id="UP000253094">
    <property type="component" value="Unassembled WGS sequence"/>
</dbReference>